<dbReference type="Pfam" id="PF04937">
    <property type="entry name" value="DUF659"/>
    <property type="match status" value="1"/>
</dbReference>
<dbReference type="InterPro" id="IPR012337">
    <property type="entry name" value="RNaseH-like_sf"/>
</dbReference>
<sequence length="186" mass="21057">MATVIEEVERVAGKGSVCAVVTYNVSNMRKSWELLEERLPTLTCNGCSAHTLNLLLKDMFGIGFIGDVLAKALAITNFVCKRPELLYHYRAKQRQRFGSRQRRRTLMIPVSTRWYSKTNCISCVVVNKEVLRDVFLNAELLSRYSNATVKLNRAHAILADNTLWTEARVVLRLVNPVTKVLGTLSK</sequence>
<feature type="domain" description="DUF659" evidence="1">
    <location>
        <begin position="8"/>
        <end position="75"/>
    </location>
</feature>
<organism evidence="2 3">
    <name type="scientific">Phytophthora nicotianae</name>
    <name type="common">Potato buckeye rot agent</name>
    <name type="synonym">Phytophthora parasitica</name>
    <dbReference type="NCBI Taxonomy" id="4792"/>
    <lineage>
        <taxon>Eukaryota</taxon>
        <taxon>Sar</taxon>
        <taxon>Stramenopiles</taxon>
        <taxon>Oomycota</taxon>
        <taxon>Peronosporomycetes</taxon>
        <taxon>Peronosporales</taxon>
        <taxon>Peronosporaceae</taxon>
        <taxon>Phytophthora</taxon>
    </lineage>
</organism>
<protein>
    <recommendedName>
        <fullName evidence="1">DUF659 domain-containing protein</fullName>
    </recommendedName>
</protein>
<dbReference type="SUPFAM" id="SSF53098">
    <property type="entry name" value="Ribonuclease H-like"/>
    <property type="match status" value="1"/>
</dbReference>
<evidence type="ECO:0000313" key="2">
    <source>
        <dbReference type="EMBL" id="ETL48209.1"/>
    </source>
</evidence>
<dbReference type="InterPro" id="IPR007021">
    <property type="entry name" value="DUF659"/>
</dbReference>
<proteinExistence type="predicted"/>
<name>W2JP49_PHYNI</name>
<accession>W2JP49</accession>
<evidence type="ECO:0000259" key="1">
    <source>
        <dbReference type="Pfam" id="PF04937"/>
    </source>
</evidence>
<dbReference type="EMBL" id="KI670971">
    <property type="protein sequence ID" value="ETL48209.1"/>
    <property type="molecule type" value="Genomic_DNA"/>
</dbReference>
<evidence type="ECO:0000313" key="3">
    <source>
        <dbReference type="Proteomes" id="UP000053864"/>
    </source>
</evidence>
<gene>
    <name evidence="2" type="ORF">L916_02157</name>
</gene>
<dbReference type="AlphaFoldDB" id="W2JP49"/>
<dbReference type="Proteomes" id="UP000053864">
    <property type="component" value="Unassembled WGS sequence"/>
</dbReference>
<reference evidence="2 3" key="1">
    <citation type="submission" date="2013-11" db="EMBL/GenBank/DDBJ databases">
        <title>The Genome Sequence of Phytophthora parasitica CJ05E6.</title>
        <authorList>
            <consortium name="The Broad Institute Genomics Platform"/>
            <person name="Russ C."/>
            <person name="Tyler B."/>
            <person name="Panabieres F."/>
            <person name="Shan W."/>
            <person name="Tripathy S."/>
            <person name="Grunwald N."/>
            <person name="Machado M."/>
            <person name="Johnson C.S."/>
            <person name="Arredondo F."/>
            <person name="Hong C."/>
            <person name="Coffey M."/>
            <person name="Young S.K."/>
            <person name="Zeng Q."/>
            <person name="Gargeya S."/>
            <person name="Fitzgerald M."/>
            <person name="Abouelleil A."/>
            <person name="Alvarado L."/>
            <person name="Chapman S.B."/>
            <person name="Gainer-Dewar J."/>
            <person name="Goldberg J."/>
            <person name="Griggs A."/>
            <person name="Gujja S."/>
            <person name="Hansen M."/>
            <person name="Howarth C."/>
            <person name="Imamovic A."/>
            <person name="Ireland A."/>
            <person name="Larimer J."/>
            <person name="McCowan C."/>
            <person name="Murphy C."/>
            <person name="Pearson M."/>
            <person name="Poon T.W."/>
            <person name="Priest M."/>
            <person name="Roberts A."/>
            <person name="Saif S."/>
            <person name="Shea T."/>
            <person name="Sykes S."/>
            <person name="Wortman J."/>
            <person name="Nusbaum C."/>
            <person name="Birren B."/>
        </authorList>
    </citation>
    <scope>NUCLEOTIDE SEQUENCE [LARGE SCALE GENOMIC DNA]</scope>
    <source>
        <strain evidence="2 3">CJ05E6</strain>
    </source>
</reference>
<dbReference type="VEuPathDB" id="FungiDB:PPTG_00549"/>